<organism evidence="1 2">
    <name type="scientific">Meloidogyne enterolobii</name>
    <name type="common">Root-knot nematode worm</name>
    <name type="synonym">Meloidogyne mayaguensis</name>
    <dbReference type="NCBI Taxonomy" id="390850"/>
    <lineage>
        <taxon>Eukaryota</taxon>
        <taxon>Metazoa</taxon>
        <taxon>Ecdysozoa</taxon>
        <taxon>Nematoda</taxon>
        <taxon>Chromadorea</taxon>
        <taxon>Rhabditida</taxon>
        <taxon>Tylenchina</taxon>
        <taxon>Tylenchomorpha</taxon>
        <taxon>Tylenchoidea</taxon>
        <taxon>Meloidogynidae</taxon>
        <taxon>Meloidogyninae</taxon>
        <taxon>Meloidogyne</taxon>
    </lineage>
</organism>
<reference evidence="1" key="1">
    <citation type="submission" date="2023-11" db="EMBL/GenBank/DDBJ databases">
        <authorList>
            <person name="Poullet M."/>
        </authorList>
    </citation>
    <scope>NUCLEOTIDE SEQUENCE</scope>
    <source>
        <strain evidence="1">E1834</strain>
    </source>
</reference>
<evidence type="ECO:0000313" key="1">
    <source>
        <dbReference type="EMBL" id="CAK5081289.1"/>
    </source>
</evidence>
<gene>
    <name evidence="1" type="ORF">MENTE1834_LOCUS28513</name>
</gene>
<comment type="caution">
    <text evidence="1">The sequence shown here is derived from an EMBL/GenBank/DDBJ whole genome shotgun (WGS) entry which is preliminary data.</text>
</comment>
<sequence>MDIQKKSSMALNSMGIGSLLSQIVLVAFFFPAMFGMPAVVLKIALIIINTPTEIISLASTIVASNSLGNEYIEKWWSTDTMKNKQMVG</sequence>
<protein>
    <submittedName>
        <fullName evidence="1">Uncharacterized protein</fullName>
    </submittedName>
</protein>
<evidence type="ECO:0000313" key="2">
    <source>
        <dbReference type="Proteomes" id="UP001497535"/>
    </source>
</evidence>
<dbReference type="EMBL" id="CAVMJV010000043">
    <property type="protein sequence ID" value="CAK5081289.1"/>
    <property type="molecule type" value="Genomic_DNA"/>
</dbReference>
<dbReference type="Proteomes" id="UP001497535">
    <property type="component" value="Unassembled WGS sequence"/>
</dbReference>
<name>A0ACB0ZQA5_MELEN</name>
<proteinExistence type="predicted"/>
<keyword evidence="2" id="KW-1185">Reference proteome</keyword>
<accession>A0ACB0ZQA5</accession>